<reference evidence="4" key="1">
    <citation type="submission" date="2025-08" db="UniProtKB">
        <authorList>
            <consortium name="RefSeq"/>
        </authorList>
    </citation>
    <scope>IDENTIFICATION</scope>
    <source>
        <tissue evidence="4">Leaves</tissue>
    </source>
</reference>
<proteinExistence type="predicted"/>
<accession>A0A2I4ELG1</accession>
<evidence type="ECO:0000259" key="1">
    <source>
        <dbReference type="Pfam" id="PF00078"/>
    </source>
</evidence>
<dbReference type="InParanoid" id="A0A2I4ELG1"/>
<dbReference type="RefSeq" id="XP_018820227.2">
    <property type="nucleotide sequence ID" value="XM_018964682.2"/>
</dbReference>
<dbReference type="Pfam" id="PF00078">
    <property type="entry name" value="RVT_1"/>
    <property type="match status" value="1"/>
</dbReference>
<dbReference type="PANTHER" id="PTHR46890">
    <property type="entry name" value="NON-LTR RETROLELEMENT REVERSE TRANSCRIPTASE-LIKE PROTEIN-RELATED"/>
    <property type="match status" value="1"/>
</dbReference>
<evidence type="ECO:0000313" key="4">
    <source>
        <dbReference type="RefSeq" id="XP_018820227.2"/>
    </source>
</evidence>
<dbReference type="InterPro" id="IPR052343">
    <property type="entry name" value="Retrotransposon-Effector_Assoc"/>
</dbReference>
<keyword evidence="3" id="KW-1185">Reference proteome</keyword>
<organism evidence="3 4">
    <name type="scientific">Juglans regia</name>
    <name type="common">English walnut</name>
    <dbReference type="NCBI Taxonomy" id="51240"/>
    <lineage>
        <taxon>Eukaryota</taxon>
        <taxon>Viridiplantae</taxon>
        <taxon>Streptophyta</taxon>
        <taxon>Embryophyta</taxon>
        <taxon>Tracheophyta</taxon>
        <taxon>Spermatophyta</taxon>
        <taxon>Magnoliopsida</taxon>
        <taxon>eudicotyledons</taxon>
        <taxon>Gunneridae</taxon>
        <taxon>Pentapetalae</taxon>
        <taxon>rosids</taxon>
        <taxon>fabids</taxon>
        <taxon>Fagales</taxon>
        <taxon>Juglandaceae</taxon>
        <taxon>Juglans</taxon>
    </lineage>
</organism>
<dbReference type="PANTHER" id="PTHR46890:SF48">
    <property type="entry name" value="RNA-DIRECTED DNA POLYMERASE"/>
    <property type="match status" value="1"/>
</dbReference>
<name>A0A2I4ELG1_JUGRE</name>
<sequence>MVQEMRLRDGSCLSSPEAIHARAVEFLSDFLKARPMRATPDLSLFVQNVITEEENNILLQFHSIQEVKEAIFSIPEDSSLGLDGFGSRFNCSCWDIVEANVVAAVQEFFSGAPLPRLCSASYIVLLPKVPSPTRFDKFRPINLCSVVYKVMSTFGFGPRFCELIQQCISTPWFSVVVNGTMKGFFPSGRGLRQGDPLSPYLFILVEELLSRLLKHNFGNGWIISFSHPRGAPLISHLLYVDDIVVFANGGKSSLCAIRVAFAQYEDWFSQVVSKEKSSIFFPKHFTSAKKRSALRITSFSEGSFPVKYGAPLVSGRLKVIHFDGLMHWIRSQLEGWQMKFLSCGAPILLLSHIVVSLFMKFAWKLLTQNSIWVNFFKAKYVKYRQISLIEASKGYLFWKQIVAVLPKVLSNAVWKVRDGRVSFWRDNWLSSGAIIDSCEISDLPLLTIRECRIYNGWDVDLLRRLVGESKLEAILTSFGDHKDGVDILIWKPSLDGIFSLKLAWECIRVRAPKIEWARWIWHSGIPKKYSVMMGKALNFSLGVDARIKELGIPVVSKCECCVQGCLENQDHVLATGSFVAEIWRRASLSLGMPYDPPRP</sequence>
<dbReference type="InterPro" id="IPR000477">
    <property type="entry name" value="RT_dom"/>
</dbReference>
<feature type="domain" description="Reverse transcriptase" evidence="1">
    <location>
        <begin position="151"/>
        <end position="281"/>
    </location>
</feature>
<dbReference type="InterPro" id="IPR043502">
    <property type="entry name" value="DNA/RNA_pol_sf"/>
</dbReference>
<dbReference type="Pfam" id="PF13966">
    <property type="entry name" value="zf-RVT"/>
    <property type="match status" value="1"/>
</dbReference>
<dbReference type="GeneID" id="108990660"/>
<dbReference type="SUPFAM" id="SSF56672">
    <property type="entry name" value="DNA/RNA polymerases"/>
    <property type="match status" value="1"/>
</dbReference>
<dbReference type="Proteomes" id="UP000235220">
    <property type="component" value="Chromosome 16"/>
</dbReference>
<dbReference type="OrthoDB" id="1938625at2759"/>
<dbReference type="KEGG" id="jre:108990660"/>
<dbReference type="AlphaFoldDB" id="A0A2I4ELG1"/>
<protein>
    <submittedName>
        <fullName evidence="4">Uncharacterized protein LOC108990660</fullName>
    </submittedName>
</protein>
<evidence type="ECO:0000259" key="2">
    <source>
        <dbReference type="Pfam" id="PF13966"/>
    </source>
</evidence>
<dbReference type="InterPro" id="IPR026960">
    <property type="entry name" value="RVT-Znf"/>
</dbReference>
<feature type="domain" description="Reverse transcriptase zinc-binding" evidence="2">
    <location>
        <begin position="498"/>
        <end position="583"/>
    </location>
</feature>
<evidence type="ECO:0000313" key="3">
    <source>
        <dbReference type="Proteomes" id="UP000235220"/>
    </source>
</evidence>
<gene>
    <name evidence="4" type="primary">LOC108990660</name>
</gene>